<dbReference type="InterPro" id="IPR050528">
    <property type="entry name" value="L-type_Lectin-RKs"/>
</dbReference>
<dbReference type="AlphaFoldDB" id="A0AA86TCW6"/>
<dbReference type="InterPro" id="IPR001245">
    <property type="entry name" value="Ser-Thr/Tyr_kinase_cat_dom"/>
</dbReference>
<dbReference type="Proteomes" id="UP001189624">
    <property type="component" value="Chromosome 9"/>
</dbReference>
<organism evidence="6 7">
    <name type="scientific">Sphenostylis stenocarpa</name>
    <dbReference type="NCBI Taxonomy" id="92480"/>
    <lineage>
        <taxon>Eukaryota</taxon>
        <taxon>Viridiplantae</taxon>
        <taxon>Streptophyta</taxon>
        <taxon>Embryophyta</taxon>
        <taxon>Tracheophyta</taxon>
        <taxon>Spermatophyta</taxon>
        <taxon>Magnoliopsida</taxon>
        <taxon>eudicotyledons</taxon>
        <taxon>Gunneridae</taxon>
        <taxon>Pentapetalae</taxon>
        <taxon>rosids</taxon>
        <taxon>fabids</taxon>
        <taxon>Fabales</taxon>
        <taxon>Fabaceae</taxon>
        <taxon>Papilionoideae</taxon>
        <taxon>50 kb inversion clade</taxon>
        <taxon>NPAAA clade</taxon>
        <taxon>indigoferoid/millettioid clade</taxon>
        <taxon>Phaseoleae</taxon>
        <taxon>Sphenostylis</taxon>
    </lineage>
</organism>
<keyword evidence="4" id="KW-1133">Transmembrane helix</keyword>
<evidence type="ECO:0000259" key="5">
    <source>
        <dbReference type="PROSITE" id="PS50011"/>
    </source>
</evidence>
<keyword evidence="4" id="KW-0812">Transmembrane</keyword>
<sequence length="191" mass="22191">MLMEYTLKILRDSENVAGFSVGVFLVICLLVLLALILIQRKCRRERKRQEMEDWELEYWSHRMVYEEIEATTKGFSEDYVIGVGGNGKVYRGVLRGGVAIVLKCISHKNDGVQQFLAEVSSLGRLKQRNLVGLRGWCKKDVRSFLLVYDYMENCSLDKRVFDCDESKMLSYFSRISPLHLRKFGYDLITLL</sequence>
<feature type="domain" description="Protein kinase" evidence="5">
    <location>
        <begin position="75"/>
        <end position="191"/>
    </location>
</feature>
<dbReference type="FunFam" id="3.30.200.20:FF:000621">
    <property type="entry name" value="Putative L-type lectin-domain containing receptor kinase VII.2"/>
    <property type="match status" value="1"/>
</dbReference>
<keyword evidence="2 3" id="KW-0067">ATP-binding</keyword>
<dbReference type="PROSITE" id="PS50011">
    <property type="entry name" value="PROTEIN_KINASE_DOM"/>
    <property type="match status" value="1"/>
</dbReference>
<name>A0AA86TCW6_9FABA</name>
<gene>
    <name evidence="6" type="ORF">AYBTSS11_LOCUS26172</name>
</gene>
<dbReference type="Gramene" id="rna-AYBTSS11_LOCUS26172">
    <property type="protein sequence ID" value="CAJ1974101.1"/>
    <property type="gene ID" value="gene-AYBTSS11_LOCUS26172"/>
</dbReference>
<dbReference type="Gene3D" id="3.30.200.20">
    <property type="entry name" value="Phosphorylase Kinase, domain 1"/>
    <property type="match status" value="1"/>
</dbReference>
<feature type="binding site" evidence="3">
    <location>
        <position position="103"/>
    </location>
    <ligand>
        <name>ATP</name>
        <dbReference type="ChEBI" id="CHEBI:30616"/>
    </ligand>
</feature>
<reference evidence="6" key="1">
    <citation type="submission" date="2023-10" db="EMBL/GenBank/DDBJ databases">
        <authorList>
            <person name="Domelevo Entfellner J.-B."/>
        </authorList>
    </citation>
    <scope>NUCLEOTIDE SEQUENCE</scope>
</reference>
<keyword evidence="7" id="KW-1185">Reference proteome</keyword>
<dbReference type="Pfam" id="PF07714">
    <property type="entry name" value="PK_Tyr_Ser-Thr"/>
    <property type="match status" value="1"/>
</dbReference>
<evidence type="ECO:0000256" key="4">
    <source>
        <dbReference type="SAM" id="Phobius"/>
    </source>
</evidence>
<evidence type="ECO:0000256" key="3">
    <source>
        <dbReference type="PROSITE-ProRule" id="PRU10141"/>
    </source>
</evidence>
<evidence type="ECO:0000256" key="2">
    <source>
        <dbReference type="ARBA" id="ARBA00022840"/>
    </source>
</evidence>
<dbReference type="GO" id="GO:0004672">
    <property type="term" value="F:protein kinase activity"/>
    <property type="evidence" value="ECO:0007669"/>
    <property type="project" value="InterPro"/>
</dbReference>
<keyword evidence="4" id="KW-0472">Membrane</keyword>
<dbReference type="EMBL" id="OY731406">
    <property type="protein sequence ID" value="CAJ1974101.1"/>
    <property type="molecule type" value="Genomic_DNA"/>
</dbReference>
<accession>A0AA86TCW6</accession>
<dbReference type="InterPro" id="IPR017441">
    <property type="entry name" value="Protein_kinase_ATP_BS"/>
</dbReference>
<dbReference type="GO" id="GO:0051707">
    <property type="term" value="P:response to other organism"/>
    <property type="evidence" value="ECO:0007669"/>
    <property type="project" value="UniProtKB-ARBA"/>
</dbReference>
<dbReference type="PANTHER" id="PTHR27007">
    <property type="match status" value="1"/>
</dbReference>
<keyword evidence="1 3" id="KW-0547">Nucleotide-binding</keyword>
<evidence type="ECO:0000313" key="6">
    <source>
        <dbReference type="EMBL" id="CAJ1974101.1"/>
    </source>
</evidence>
<evidence type="ECO:0000313" key="7">
    <source>
        <dbReference type="Proteomes" id="UP001189624"/>
    </source>
</evidence>
<protein>
    <recommendedName>
        <fullName evidence="5">Protein kinase domain-containing protein</fullName>
    </recommendedName>
</protein>
<feature type="transmembrane region" description="Helical" evidence="4">
    <location>
        <begin position="16"/>
        <end position="38"/>
    </location>
</feature>
<dbReference type="GO" id="GO:0005524">
    <property type="term" value="F:ATP binding"/>
    <property type="evidence" value="ECO:0007669"/>
    <property type="project" value="UniProtKB-UniRule"/>
</dbReference>
<proteinExistence type="predicted"/>
<dbReference type="InterPro" id="IPR011009">
    <property type="entry name" value="Kinase-like_dom_sf"/>
</dbReference>
<dbReference type="SUPFAM" id="SSF56112">
    <property type="entry name" value="Protein kinase-like (PK-like)"/>
    <property type="match status" value="1"/>
</dbReference>
<evidence type="ECO:0000256" key="1">
    <source>
        <dbReference type="ARBA" id="ARBA00022741"/>
    </source>
</evidence>
<dbReference type="PROSITE" id="PS00107">
    <property type="entry name" value="PROTEIN_KINASE_ATP"/>
    <property type="match status" value="1"/>
</dbReference>
<dbReference type="InterPro" id="IPR000719">
    <property type="entry name" value="Prot_kinase_dom"/>
</dbReference>